<dbReference type="Proteomes" id="UP000057820">
    <property type="component" value="Plasmid 2"/>
</dbReference>
<comment type="similarity">
    <text evidence="2">Belongs to the EspG family.</text>
</comment>
<evidence type="ECO:0000256" key="4">
    <source>
        <dbReference type="ARBA" id="ARBA00023186"/>
    </source>
</evidence>
<evidence type="ECO:0000256" key="2">
    <source>
        <dbReference type="ARBA" id="ARBA00006411"/>
    </source>
</evidence>
<dbReference type="RefSeq" id="WP_060593872.1">
    <property type="nucleotide sequence ID" value="NZ_CAACYE020000001.1"/>
</dbReference>
<sequence length="277" mass="29864">MTILGAGRGPSMLGGVTLALDEMQFLLEKLEFDELPVVLQAVGRYDNQADHDAAMQVAENSLVERDLLIDGVVHRELEDRLRTLYRPHWVLALRLVVEGQVSRMCLAQGDDMAVVALRGPQSYVVDEVDEDLPGPLVAALGSAEPLELESMNAQTELLAPIFGDAGDSAATANRLAKVCQPARDVQTLASALVEIRSHTQISGVVYGDGTREIADSHVAVFDTRGGRIVLTASVADDGTKWTSISSGTTARLRTAIQDLIDSLPEREKFPPVVTEPI</sequence>
<evidence type="ECO:0000313" key="6">
    <source>
        <dbReference type="Proteomes" id="UP000057820"/>
    </source>
</evidence>
<dbReference type="AlphaFoldDB" id="A0A0H5PE91"/>
<evidence type="ECO:0000256" key="3">
    <source>
        <dbReference type="ARBA" id="ARBA00022490"/>
    </source>
</evidence>
<keyword evidence="3" id="KW-0963">Cytoplasm</keyword>
<dbReference type="Pfam" id="PF14011">
    <property type="entry name" value="ESX-1_EspG"/>
    <property type="match status" value="1"/>
</dbReference>
<gene>
    <name evidence="5" type="ORF">ERS450000_04106</name>
</gene>
<reference evidence="6" key="1">
    <citation type="submission" date="2015-03" db="EMBL/GenBank/DDBJ databases">
        <authorList>
            <consortium name="Pathogen Informatics"/>
        </authorList>
    </citation>
    <scope>NUCLEOTIDE SEQUENCE [LARGE SCALE GENOMIC DNA]</scope>
    <source>
        <strain evidence="6">NCTC11134</strain>
        <plasmid evidence="6">2</plasmid>
    </source>
</reference>
<geneLocation type="plasmid" evidence="5">
    <name>2</name>
</geneLocation>
<accession>A0A0H5PE91</accession>
<protein>
    <recommendedName>
        <fullName evidence="7">ESX secretion-associated protein EspG</fullName>
    </recommendedName>
</protein>
<evidence type="ECO:0000256" key="1">
    <source>
        <dbReference type="ARBA" id="ARBA00004496"/>
    </source>
</evidence>
<organism evidence="5 6">
    <name type="scientific">Nocardia farcinica</name>
    <dbReference type="NCBI Taxonomy" id="37329"/>
    <lineage>
        <taxon>Bacteria</taxon>
        <taxon>Bacillati</taxon>
        <taxon>Actinomycetota</taxon>
        <taxon>Actinomycetes</taxon>
        <taxon>Mycobacteriales</taxon>
        <taxon>Nocardiaceae</taxon>
        <taxon>Nocardia</taxon>
    </lineage>
</organism>
<dbReference type="EMBL" id="LN868939">
    <property type="protein sequence ID" value="CRY80911.1"/>
    <property type="molecule type" value="Genomic_DNA"/>
</dbReference>
<proteinExistence type="inferred from homology"/>
<comment type="subcellular location">
    <subcellularLocation>
        <location evidence="1">Cytoplasm</location>
    </subcellularLocation>
</comment>
<evidence type="ECO:0008006" key="7">
    <source>
        <dbReference type="Google" id="ProtNLM"/>
    </source>
</evidence>
<keyword evidence="5" id="KW-0614">Plasmid</keyword>
<name>A0A0H5PE91_NOCFR</name>
<dbReference type="KEGG" id="nfr:ERS450000_04106"/>
<keyword evidence="4" id="KW-0143">Chaperone</keyword>
<dbReference type="InterPro" id="IPR025734">
    <property type="entry name" value="EspG"/>
</dbReference>
<evidence type="ECO:0000313" key="5">
    <source>
        <dbReference type="EMBL" id="CRY80911.1"/>
    </source>
</evidence>